<comment type="similarity">
    <text evidence="8">Belongs to the high-potential iron-sulfur protein (HiPIP) family.</text>
</comment>
<dbReference type="PROSITE" id="PS51318">
    <property type="entry name" value="TAT"/>
    <property type="match status" value="1"/>
</dbReference>
<keyword evidence="6 8" id="KW-0408">Iron</keyword>
<dbReference type="RefSeq" id="WP_115466335.1">
    <property type="nucleotide sequence ID" value="NZ_QKRA01000001.1"/>
</dbReference>
<sequence length="102" mass="10840">MQNKDRRAFIKKGLLGLAVAPFGVSMISRSAFAAMPMLDPNAPNAKALNYVEDAAQATSHPAFKANSKCANCALYQASGACPLFAGHKVDANGWCQAWVKKP</sequence>
<evidence type="ECO:0000313" key="12">
    <source>
        <dbReference type="Proteomes" id="UP000254326"/>
    </source>
</evidence>
<keyword evidence="5 8" id="KW-0249">Electron transport</keyword>
<dbReference type="GO" id="GO:0019646">
    <property type="term" value="P:aerobic electron transport chain"/>
    <property type="evidence" value="ECO:0007669"/>
    <property type="project" value="InterPro"/>
</dbReference>
<organism evidence="11 12">
    <name type="scientific">Marinomonas piezotolerans</name>
    <dbReference type="NCBI Taxonomy" id="2213058"/>
    <lineage>
        <taxon>Bacteria</taxon>
        <taxon>Pseudomonadati</taxon>
        <taxon>Pseudomonadota</taxon>
        <taxon>Gammaproteobacteria</taxon>
        <taxon>Oceanospirillales</taxon>
        <taxon>Oceanospirillaceae</taxon>
        <taxon>Marinomonas</taxon>
    </lineage>
</organism>
<dbReference type="Gene3D" id="4.10.490.10">
    <property type="entry name" value="High potential iron-sulphur protein"/>
    <property type="match status" value="1"/>
</dbReference>
<evidence type="ECO:0000313" key="11">
    <source>
        <dbReference type="EMBL" id="RDL45746.1"/>
    </source>
</evidence>
<evidence type="ECO:0000256" key="9">
    <source>
        <dbReference type="SAM" id="SignalP"/>
    </source>
</evidence>
<dbReference type="Pfam" id="PF01355">
    <property type="entry name" value="HIPIP"/>
    <property type="match status" value="1"/>
</dbReference>
<keyword evidence="4 8" id="KW-0479">Metal-binding</keyword>
<evidence type="ECO:0000256" key="6">
    <source>
        <dbReference type="ARBA" id="ARBA00023004"/>
    </source>
</evidence>
<dbReference type="AlphaFoldDB" id="A0A370UD84"/>
<evidence type="ECO:0000256" key="5">
    <source>
        <dbReference type="ARBA" id="ARBA00022982"/>
    </source>
</evidence>
<gene>
    <name evidence="11" type="ORF">DN730_01480</name>
</gene>
<keyword evidence="9" id="KW-0732">Signal</keyword>
<comment type="function">
    <text evidence="1 8">Specific class of high-redox-potential 4Fe-4S ferredoxins. Functions in anaerobic electron transport in most purple and in some other photosynthetic bacteria and in at least one genus (Paracoccus) of halophilic, denitrifying bacteria.</text>
</comment>
<name>A0A370UD84_9GAMM</name>
<dbReference type="PROSITE" id="PS51373">
    <property type="entry name" value="HIPIP"/>
    <property type="match status" value="1"/>
</dbReference>
<feature type="signal peptide" evidence="9">
    <location>
        <begin position="1"/>
        <end position="33"/>
    </location>
</feature>
<evidence type="ECO:0000256" key="1">
    <source>
        <dbReference type="ARBA" id="ARBA00002137"/>
    </source>
</evidence>
<evidence type="ECO:0000256" key="7">
    <source>
        <dbReference type="ARBA" id="ARBA00023014"/>
    </source>
</evidence>
<dbReference type="EMBL" id="QKRA01000001">
    <property type="protein sequence ID" value="RDL45746.1"/>
    <property type="molecule type" value="Genomic_DNA"/>
</dbReference>
<evidence type="ECO:0000256" key="4">
    <source>
        <dbReference type="ARBA" id="ARBA00022723"/>
    </source>
</evidence>
<keyword evidence="7 8" id="KW-0411">Iron-sulfur</keyword>
<dbReference type="GO" id="GO:0046872">
    <property type="term" value="F:metal ion binding"/>
    <property type="evidence" value="ECO:0007669"/>
    <property type="project" value="UniProtKB-KW"/>
</dbReference>
<feature type="chain" id="PRO_5016680687" description="High-potential iron-sulfur protein" evidence="9">
    <location>
        <begin position="34"/>
        <end position="102"/>
    </location>
</feature>
<dbReference type="OrthoDB" id="5298540at2"/>
<evidence type="ECO:0000256" key="3">
    <source>
        <dbReference type="ARBA" id="ARBA00022485"/>
    </source>
</evidence>
<accession>A0A370UD84</accession>
<comment type="subunit">
    <text evidence="8">Homodimer.</text>
</comment>
<keyword evidence="2 8" id="KW-0813">Transport</keyword>
<comment type="caution">
    <text evidence="11">The sequence shown here is derived from an EMBL/GenBank/DDBJ whole genome shotgun (WGS) entry which is preliminary data.</text>
</comment>
<keyword evidence="12" id="KW-1185">Reference proteome</keyword>
<proteinExistence type="inferred from homology"/>
<evidence type="ECO:0000256" key="2">
    <source>
        <dbReference type="ARBA" id="ARBA00022448"/>
    </source>
</evidence>
<reference evidence="11 12" key="1">
    <citation type="submission" date="2018-06" db="EMBL/GenBank/DDBJ databases">
        <title>Marinomonas sp. YLB-05 draft genome sequence.</title>
        <authorList>
            <person name="Yu L."/>
            <person name="Tang X."/>
        </authorList>
    </citation>
    <scope>NUCLEOTIDE SEQUENCE [LARGE SCALE GENOMIC DNA]</scope>
    <source>
        <strain evidence="11 12">YLB-05</strain>
    </source>
</reference>
<dbReference type="InterPro" id="IPR000170">
    <property type="entry name" value="High_potential_FeS_prot"/>
</dbReference>
<dbReference type="GO" id="GO:0009055">
    <property type="term" value="F:electron transfer activity"/>
    <property type="evidence" value="ECO:0007669"/>
    <property type="project" value="InterPro"/>
</dbReference>
<dbReference type="GO" id="GO:0051539">
    <property type="term" value="F:4 iron, 4 sulfur cluster binding"/>
    <property type="evidence" value="ECO:0007669"/>
    <property type="project" value="UniProtKB-KW"/>
</dbReference>
<evidence type="ECO:0000259" key="10">
    <source>
        <dbReference type="PROSITE" id="PS51373"/>
    </source>
</evidence>
<protein>
    <recommendedName>
        <fullName evidence="8">High-potential iron-sulfur protein</fullName>
        <shortName evidence="8">HiPIP</shortName>
    </recommendedName>
</protein>
<feature type="domain" description="High potential iron-sulfur proteins family profile" evidence="10">
    <location>
        <begin position="32"/>
        <end position="102"/>
    </location>
</feature>
<dbReference type="InterPro" id="IPR036369">
    <property type="entry name" value="HIPIP_sf"/>
</dbReference>
<evidence type="ECO:0000256" key="8">
    <source>
        <dbReference type="RuleBase" id="RU000620"/>
    </source>
</evidence>
<dbReference type="SUPFAM" id="SSF57652">
    <property type="entry name" value="HIPIP (high potential iron protein)"/>
    <property type="match status" value="1"/>
</dbReference>
<dbReference type="InterPro" id="IPR006311">
    <property type="entry name" value="TAT_signal"/>
</dbReference>
<keyword evidence="3 8" id="KW-0004">4Fe-4S</keyword>
<dbReference type="Proteomes" id="UP000254326">
    <property type="component" value="Unassembled WGS sequence"/>
</dbReference>